<organism evidence="1 2">
    <name type="scientific">Thioflavicoccus mobilis 8321</name>
    <dbReference type="NCBI Taxonomy" id="765912"/>
    <lineage>
        <taxon>Bacteria</taxon>
        <taxon>Pseudomonadati</taxon>
        <taxon>Pseudomonadota</taxon>
        <taxon>Gammaproteobacteria</taxon>
        <taxon>Chromatiales</taxon>
        <taxon>Chromatiaceae</taxon>
        <taxon>Thioflavicoccus</taxon>
    </lineage>
</organism>
<dbReference type="eggNOG" id="ENOG503442R">
    <property type="taxonomic scope" value="Bacteria"/>
</dbReference>
<accession>L0GW01</accession>
<dbReference type="KEGG" id="tmb:Thimo_2206"/>
<dbReference type="Proteomes" id="UP000010816">
    <property type="component" value="Chromosome"/>
</dbReference>
<dbReference type="InterPro" id="IPR043519">
    <property type="entry name" value="NT_sf"/>
</dbReference>
<sequence>MRAPQRPIDAPLPAFDDPALRRGLADMAHRHGWRLLVLFSSAAGDGPARDLDLAVLPRAVPSLFTQGAWIAALEERLTSWPVDLILLRPETSPVTRFEVFRRGRCLHEAEPGLFGRAQDRAFFLYADSEPLRRQLREVLHGDHRR</sequence>
<protein>
    <submittedName>
        <fullName evidence="1">Uncharacterized protein</fullName>
    </submittedName>
</protein>
<proteinExistence type="predicted"/>
<evidence type="ECO:0000313" key="1">
    <source>
        <dbReference type="EMBL" id="AGA90953.1"/>
    </source>
</evidence>
<dbReference type="HOGENOM" id="CLU_1786014_0_0_6"/>
<gene>
    <name evidence="1" type="ORF">Thimo_2206</name>
</gene>
<keyword evidence="2" id="KW-1185">Reference proteome</keyword>
<evidence type="ECO:0000313" key="2">
    <source>
        <dbReference type="Proteomes" id="UP000010816"/>
    </source>
</evidence>
<dbReference type="PATRIC" id="fig|765912.4.peg.2164"/>
<reference evidence="1 2" key="1">
    <citation type="submission" date="2011-09" db="EMBL/GenBank/DDBJ databases">
        <title>Complete sequence of chromosome of Thioflavicoccus mobilis 8321.</title>
        <authorList>
            <consortium name="US DOE Joint Genome Institute"/>
            <person name="Lucas S."/>
            <person name="Han J."/>
            <person name="Lapidus A."/>
            <person name="Cheng J.-F."/>
            <person name="Goodwin L."/>
            <person name="Pitluck S."/>
            <person name="Peters L."/>
            <person name="Ovchinnikova G."/>
            <person name="Lu M."/>
            <person name="Detter J.C."/>
            <person name="Han C."/>
            <person name="Tapia R."/>
            <person name="Land M."/>
            <person name="Hauser L."/>
            <person name="Kyrpides N."/>
            <person name="Ivanova N."/>
            <person name="Pagani I."/>
            <person name="Vogl K."/>
            <person name="Liu Z."/>
            <person name="Imhoff J."/>
            <person name="Thiel V."/>
            <person name="Frigaard N.-U."/>
            <person name="Bryant D."/>
            <person name="Woyke T."/>
        </authorList>
    </citation>
    <scope>NUCLEOTIDE SEQUENCE [LARGE SCALE GENOMIC DNA]</scope>
    <source>
        <strain evidence="1 2">8321</strain>
    </source>
</reference>
<name>L0GW01_9GAMM</name>
<dbReference type="STRING" id="765912.Thimo_2206"/>
<dbReference type="EMBL" id="CP003051">
    <property type="protein sequence ID" value="AGA90953.1"/>
    <property type="molecule type" value="Genomic_DNA"/>
</dbReference>
<dbReference type="RefSeq" id="WP_015281090.1">
    <property type="nucleotide sequence ID" value="NC_019940.1"/>
</dbReference>
<dbReference type="SUPFAM" id="SSF81301">
    <property type="entry name" value="Nucleotidyltransferase"/>
    <property type="match status" value="1"/>
</dbReference>
<dbReference type="CDD" id="cd05403">
    <property type="entry name" value="NT_KNTase_like"/>
    <property type="match status" value="1"/>
</dbReference>
<dbReference type="AlphaFoldDB" id="L0GW01"/>